<evidence type="ECO:0000313" key="2">
    <source>
        <dbReference type="EMBL" id="EMD86240.1"/>
    </source>
</evidence>
<dbReference type="HOGENOM" id="CLU_2170818_0_0_1"/>
<protein>
    <submittedName>
        <fullName evidence="2">Uncharacterized protein</fullName>
    </submittedName>
</protein>
<evidence type="ECO:0000256" key="1">
    <source>
        <dbReference type="SAM" id="MobiDB-lite"/>
    </source>
</evidence>
<name>M2SLM5_COCH5</name>
<dbReference type="AlphaFoldDB" id="M2SLM5"/>
<proteinExistence type="predicted"/>
<organism evidence="2 3">
    <name type="scientific">Cochliobolus heterostrophus (strain C5 / ATCC 48332 / race O)</name>
    <name type="common">Southern corn leaf blight fungus</name>
    <name type="synonym">Bipolaris maydis</name>
    <dbReference type="NCBI Taxonomy" id="701091"/>
    <lineage>
        <taxon>Eukaryota</taxon>
        <taxon>Fungi</taxon>
        <taxon>Dikarya</taxon>
        <taxon>Ascomycota</taxon>
        <taxon>Pezizomycotina</taxon>
        <taxon>Dothideomycetes</taxon>
        <taxon>Pleosporomycetidae</taxon>
        <taxon>Pleosporales</taxon>
        <taxon>Pleosporineae</taxon>
        <taxon>Pleosporaceae</taxon>
        <taxon>Bipolaris</taxon>
    </lineage>
</organism>
<gene>
    <name evidence="2" type="ORF">COCHEDRAFT_1023975</name>
</gene>
<dbReference type="EMBL" id="KB445585">
    <property type="protein sequence ID" value="EMD86240.1"/>
    <property type="molecule type" value="Genomic_DNA"/>
</dbReference>
<keyword evidence="3" id="KW-1185">Reference proteome</keyword>
<sequence length="110" mass="12186">MITEEEREGNITHMTPKPKQSGAPLQSRICRSVTRKQLSSSYLSLAARAPFYEISTEKHKLRKLISKLDWGDCSVPLLLDVCLTTLSVASSADPGTMLFSSGVIGFDERR</sequence>
<reference evidence="3" key="2">
    <citation type="journal article" date="2013" name="PLoS Genet.">
        <title>Comparative genome structure, secondary metabolite, and effector coding capacity across Cochliobolus pathogens.</title>
        <authorList>
            <person name="Condon B.J."/>
            <person name="Leng Y."/>
            <person name="Wu D."/>
            <person name="Bushley K.E."/>
            <person name="Ohm R.A."/>
            <person name="Otillar R."/>
            <person name="Martin J."/>
            <person name="Schackwitz W."/>
            <person name="Grimwood J."/>
            <person name="MohdZainudin N."/>
            <person name="Xue C."/>
            <person name="Wang R."/>
            <person name="Manning V.A."/>
            <person name="Dhillon B."/>
            <person name="Tu Z.J."/>
            <person name="Steffenson B.J."/>
            <person name="Salamov A."/>
            <person name="Sun H."/>
            <person name="Lowry S."/>
            <person name="LaButti K."/>
            <person name="Han J."/>
            <person name="Copeland A."/>
            <person name="Lindquist E."/>
            <person name="Barry K."/>
            <person name="Schmutz J."/>
            <person name="Baker S.E."/>
            <person name="Ciuffetti L.M."/>
            <person name="Grigoriev I.V."/>
            <person name="Zhong S."/>
            <person name="Turgeon B.G."/>
        </authorList>
    </citation>
    <scope>NUCLEOTIDE SEQUENCE [LARGE SCALE GENOMIC DNA]</scope>
    <source>
        <strain evidence="3">C5 / ATCC 48332 / race O</strain>
    </source>
</reference>
<dbReference type="OrthoDB" id="10418247at2759"/>
<dbReference type="Proteomes" id="UP000016936">
    <property type="component" value="Unassembled WGS sequence"/>
</dbReference>
<reference evidence="2 3" key="1">
    <citation type="journal article" date="2012" name="PLoS Pathog.">
        <title>Diverse lifestyles and strategies of plant pathogenesis encoded in the genomes of eighteen Dothideomycetes fungi.</title>
        <authorList>
            <person name="Ohm R.A."/>
            <person name="Feau N."/>
            <person name="Henrissat B."/>
            <person name="Schoch C.L."/>
            <person name="Horwitz B.A."/>
            <person name="Barry K.W."/>
            <person name="Condon B.J."/>
            <person name="Copeland A.C."/>
            <person name="Dhillon B."/>
            <person name="Glaser F."/>
            <person name="Hesse C.N."/>
            <person name="Kosti I."/>
            <person name="LaButti K."/>
            <person name="Lindquist E.A."/>
            <person name="Lucas S."/>
            <person name="Salamov A.A."/>
            <person name="Bradshaw R.E."/>
            <person name="Ciuffetti L."/>
            <person name="Hamelin R.C."/>
            <person name="Kema G.H.J."/>
            <person name="Lawrence C."/>
            <person name="Scott J.A."/>
            <person name="Spatafora J.W."/>
            <person name="Turgeon B.G."/>
            <person name="de Wit P.J.G.M."/>
            <person name="Zhong S."/>
            <person name="Goodwin S.B."/>
            <person name="Grigoriev I.V."/>
        </authorList>
    </citation>
    <scope>NUCLEOTIDE SEQUENCE [LARGE SCALE GENOMIC DNA]</scope>
    <source>
        <strain evidence="3">C5 / ATCC 48332 / race O</strain>
    </source>
</reference>
<feature type="region of interest" description="Disordered" evidence="1">
    <location>
        <begin position="1"/>
        <end position="26"/>
    </location>
</feature>
<evidence type="ECO:0000313" key="3">
    <source>
        <dbReference type="Proteomes" id="UP000016936"/>
    </source>
</evidence>
<accession>M2SLM5</accession>